<name>A0A4C1W6D7_EUMVA</name>
<evidence type="ECO:0000313" key="3">
    <source>
        <dbReference type="Proteomes" id="UP000299102"/>
    </source>
</evidence>
<sequence length="270" mass="30798">MTLLNSVNIDSMLLTNALEQNFLVNVRKDWLRYCFMPTHYPLYLRTALCADDIGQNHVSPEFRDVLGLNLQLAQLKSEVFTSVQEQSINVLSEARGVCIIDIYGIRRTRTRRLPSSHCAYLFARLHCFWRPTKNEYASMLREKALTAIHYRYGQKYGLAQIKEFGGAGRRGCGARERPRARRTTRSFFLFPLREEFGPAARSVGVHEGRESGEEVFQRKVSFMLNALAAGGSSLTIHHVPLHHTQISLQHPGQNGQRMRSDGPVRVSHEN</sequence>
<organism evidence="2 3">
    <name type="scientific">Eumeta variegata</name>
    <name type="common">Bagworm moth</name>
    <name type="synonym">Eumeta japonica</name>
    <dbReference type="NCBI Taxonomy" id="151549"/>
    <lineage>
        <taxon>Eukaryota</taxon>
        <taxon>Metazoa</taxon>
        <taxon>Ecdysozoa</taxon>
        <taxon>Arthropoda</taxon>
        <taxon>Hexapoda</taxon>
        <taxon>Insecta</taxon>
        <taxon>Pterygota</taxon>
        <taxon>Neoptera</taxon>
        <taxon>Endopterygota</taxon>
        <taxon>Lepidoptera</taxon>
        <taxon>Glossata</taxon>
        <taxon>Ditrysia</taxon>
        <taxon>Tineoidea</taxon>
        <taxon>Psychidae</taxon>
        <taxon>Oiketicinae</taxon>
        <taxon>Eumeta</taxon>
    </lineage>
</organism>
<evidence type="ECO:0000313" key="2">
    <source>
        <dbReference type="EMBL" id="GBP45695.1"/>
    </source>
</evidence>
<feature type="compositionally biased region" description="Polar residues" evidence="1">
    <location>
        <begin position="247"/>
        <end position="257"/>
    </location>
</feature>
<gene>
    <name evidence="2" type="ORF">EVAR_35964_1</name>
</gene>
<reference evidence="2 3" key="1">
    <citation type="journal article" date="2019" name="Commun. Biol.">
        <title>The bagworm genome reveals a unique fibroin gene that provides high tensile strength.</title>
        <authorList>
            <person name="Kono N."/>
            <person name="Nakamura H."/>
            <person name="Ohtoshi R."/>
            <person name="Tomita M."/>
            <person name="Numata K."/>
            <person name="Arakawa K."/>
        </authorList>
    </citation>
    <scope>NUCLEOTIDE SEQUENCE [LARGE SCALE GENOMIC DNA]</scope>
</reference>
<protein>
    <submittedName>
        <fullName evidence="2">Uncharacterized protein</fullName>
    </submittedName>
</protein>
<feature type="region of interest" description="Disordered" evidence="1">
    <location>
        <begin position="247"/>
        <end position="270"/>
    </location>
</feature>
<dbReference type="EMBL" id="BGZK01000469">
    <property type="protein sequence ID" value="GBP45695.1"/>
    <property type="molecule type" value="Genomic_DNA"/>
</dbReference>
<accession>A0A4C1W6D7</accession>
<feature type="compositionally biased region" description="Basic and acidic residues" evidence="1">
    <location>
        <begin position="258"/>
        <end position="270"/>
    </location>
</feature>
<proteinExistence type="predicted"/>
<dbReference type="Proteomes" id="UP000299102">
    <property type="component" value="Unassembled WGS sequence"/>
</dbReference>
<comment type="caution">
    <text evidence="2">The sequence shown here is derived from an EMBL/GenBank/DDBJ whole genome shotgun (WGS) entry which is preliminary data.</text>
</comment>
<keyword evidence="3" id="KW-1185">Reference proteome</keyword>
<dbReference type="AlphaFoldDB" id="A0A4C1W6D7"/>
<evidence type="ECO:0000256" key="1">
    <source>
        <dbReference type="SAM" id="MobiDB-lite"/>
    </source>
</evidence>